<evidence type="ECO:0000313" key="2">
    <source>
        <dbReference type="EMBL" id="PVX86297.1"/>
    </source>
</evidence>
<evidence type="ECO:0000256" key="1">
    <source>
        <dbReference type="SAM" id="MobiDB-lite"/>
    </source>
</evidence>
<comment type="caution">
    <text evidence="2">The sequence shown here is derived from an EMBL/GenBank/DDBJ whole genome shotgun (WGS) entry which is preliminary data.</text>
</comment>
<feature type="compositionally biased region" description="Basic and acidic residues" evidence="1">
    <location>
        <begin position="19"/>
        <end position="34"/>
    </location>
</feature>
<gene>
    <name evidence="2" type="ORF">C7402_102133</name>
</gene>
<sequence length="40" mass="4603">MRDSGARRMNIGGLLMQSDPKKERQNSRSRDSIDSRLLAR</sequence>
<keyword evidence="3" id="KW-1185">Reference proteome</keyword>
<name>A0ABX5KVQ0_9BURK</name>
<organism evidence="2 3">
    <name type="scientific">Paraburkholderia unamae</name>
    <dbReference type="NCBI Taxonomy" id="219649"/>
    <lineage>
        <taxon>Bacteria</taxon>
        <taxon>Pseudomonadati</taxon>
        <taxon>Pseudomonadota</taxon>
        <taxon>Betaproteobacteria</taxon>
        <taxon>Burkholderiales</taxon>
        <taxon>Burkholderiaceae</taxon>
        <taxon>Paraburkholderia</taxon>
    </lineage>
</organism>
<feature type="region of interest" description="Disordered" evidence="1">
    <location>
        <begin position="1"/>
        <end position="40"/>
    </location>
</feature>
<accession>A0ABX5KVQ0</accession>
<dbReference type="Proteomes" id="UP000245712">
    <property type="component" value="Unassembled WGS sequence"/>
</dbReference>
<reference evidence="2 3" key="1">
    <citation type="submission" date="2018-05" db="EMBL/GenBank/DDBJ databases">
        <title>Genomic Encyclopedia of Type Strains, Phase IV (KMG-V): Genome sequencing to study the core and pangenomes of soil and plant-associated prokaryotes.</title>
        <authorList>
            <person name="Whitman W."/>
        </authorList>
    </citation>
    <scope>NUCLEOTIDE SEQUENCE [LARGE SCALE GENOMIC DNA]</scope>
    <source>
        <strain evidence="2 3">SCZa-39</strain>
    </source>
</reference>
<dbReference type="EMBL" id="QEOB01000002">
    <property type="protein sequence ID" value="PVX86297.1"/>
    <property type="molecule type" value="Genomic_DNA"/>
</dbReference>
<proteinExistence type="predicted"/>
<evidence type="ECO:0000313" key="3">
    <source>
        <dbReference type="Proteomes" id="UP000245712"/>
    </source>
</evidence>
<protein>
    <submittedName>
        <fullName evidence="2">Uncharacterized protein</fullName>
    </submittedName>
</protein>